<evidence type="ECO:0000313" key="2">
    <source>
        <dbReference type="Proteomes" id="UP001152795"/>
    </source>
</evidence>
<comment type="caution">
    <text evidence="1">The sequence shown here is derived from an EMBL/GenBank/DDBJ whole genome shotgun (WGS) entry which is preliminary data.</text>
</comment>
<name>A0A7D9IMN1_PARCT</name>
<organism evidence="1 2">
    <name type="scientific">Paramuricea clavata</name>
    <name type="common">Red gorgonian</name>
    <name type="synonym">Violescent sea-whip</name>
    <dbReference type="NCBI Taxonomy" id="317549"/>
    <lineage>
        <taxon>Eukaryota</taxon>
        <taxon>Metazoa</taxon>
        <taxon>Cnidaria</taxon>
        <taxon>Anthozoa</taxon>
        <taxon>Octocorallia</taxon>
        <taxon>Malacalcyonacea</taxon>
        <taxon>Plexauridae</taxon>
        <taxon>Paramuricea</taxon>
    </lineage>
</organism>
<dbReference type="AlphaFoldDB" id="A0A7D9IMN1"/>
<protein>
    <submittedName>
        <fullName evidence="1">Uncharacterized protein</fullName>
    </submittedName>
</protein>
<sequence>MAYSIRTQKQATTKYTPFFLMFGRNPNSPQMVTVVEDSSPDQLEDLLDEQVGERTALAEDACSQASMYLPEVLSNVEIAQEKPKKQFQKRIAKGVKTFNIKVGDTIFKKQMKNVSRKGGKMEPVWMGGHIDNQERALF</sequence>
<reference evidence="1" key="1">
    <citation type="submission" date="2020-04" db="EMBL/GenBank/DDBJ databases">
        <authorList>
            <person name="Alioto T."/>
            <person name="Alioto T."/>
            <person name="Gomez Garrido J."/>
        </authorList>
    </citation>
    <scope>NUCLEOTIDE SEQUENCE</scope>
    <source>
        <strain evidence="1">A484AB</strain>
    </source>
</reference>
<keyword evidence="2" id="KW-1185">Reference proteome</keyword>
<proteinExistence type="predicted"/>
<evidence type="ECO:0000313" key="1">
    <source>
        <dbReference type="EMBL" id="CAB4014258.1"/>
    </source>
</evidence>
<dbReference type="OrthoDB" id="413122at2759"/>
<accession>A0A7D9IMN1</accession>
<dbReference type="Proteomes" id="UP001152795">
    <property type="component" value="Unassembled WGS sequence"/>
</dbReference>
<gene>
    <name evidence="1" type="ORF">PACLA_8A032031</name>
</gene>
<dbReference type="EMBL" id="CACRXK020008219">
    <property type="protein sequence ID" value="CAB4014258.1"/>
    <property type="molecule type" value="Genomic_DNA"/>
</dbReference>